<evidence type="ECO:0000256" key="7">
    <source>
        <dbReference type="SAM" id="MobiDB-lite"/>
    </source>
</evidence>
<proteinExistence type="inferred from homology"/>
<dbReference type="PROSITE" id="PS51471">
    <property type="entry name" value="FE2OG_OXY"/>
    <property type="match status" value="1"/>
</dbReference>
<protein>
    <recommendedName>
        <fullName evidence="8">Fe2OG dioxygenase domain-containing protein</fullName>
    </recommendedName>
</protein>
<dbReference type="AlphaFoldDB" id="A0A7H4LAM5"/>
<gene>
    <name evidence="9" type="ORF">CAMPLR22A2D_LOCUS253</name>
</gene>
<dbReference type="Proteomes" id="UP000280104">
    <property type="component" value="Chromosome II"/>
</dbReference>
<reference evidence="9 10" key="1">
    <citation type="submission" date="2018-05" db="EMBL/GenBank/DDBJ databases">
        <authorList>
            <person name="Thind KAUR A."/>
        </authorList>
    </citation>
    <scope>NUCLEOTIDE SEQUENCE [LARGE SCALE GENOMIC DNA]</scope>
</reference>
<dbReference type="Gramene" id="TraesKAR2D01G0011180.1">
    <property type="protein sequence ID" value="cds.TraesKAR2D01G0011180.1"/>
    <property type="gene ID" value="TraesKAR2D01G0011180"/>
</dbReference>
<evidence type="ECO:0000313" key="10">
    <source>
        <dbReference type="Proteomes" id="UP000280104"/>
    </source>
</evidence>
<dbReference type="FunFam" id="2.60.120.330:FF:000005">
    <property type="entry name" value="1-aminocyclopropane-1-carboxylate oxidase homolog 1"/>
    <property type="match status" value="1"/>
</dbReference>
<evidence type="ECO:0000256" key="1">
    <source>
        <dbReference type="ARBA" id="ARBA00001962"/>
    </source>
</evidence>
<dbReference type="EMBL" id="LS480641">
    <property type="protein sequence ID" value="SPT15663.1"/>
    <property type="molecule type" value="Genomic_DNA"/>
</dbReference>
<dbReference type="GO" id="GO:0051213">
    <property type="term" value="F:dioxygenase activity"/>
    <property type="evidence" value="ECO:0007669"/>
    <property type="project" value="UniProtKB-ARBA"/>
</dbReference>
<feature type="region of interest" description="Disordered" evidence="7">
    <location>
        <begin position="1"/>
        <end position="20"/>
    </location>
</feature>
<dbReference type="InterPro" id="IPR026992">
    <property type="entry name" value="DIOX_N"/>
</dbReference>
<dbReference type="InterPro" id="IPR044861">
    <property type="entry name" value="IPNS-like_FE2OG_OXY"/>
</dbReference>
<dbReference type="Gene3D" id="2.60.120.330">
    <property type="entry name" value="B-lactam Antibiotic, Isopenicillin N Synthase, Chain"/>
    <property type="match status" value="1"/>
</dbReference>
<feature type="domain" description="Fe2OG dioxygenase" evidence="8">
    <location>
        <begin position="304"/>
        <end position="404"/>
    </location>
</feature>
<comment type="similarity">
    <text evidence="2 6">Belongs to the iron/ascorbate-dependent oxidoreductase family.</text>
</comment>
<dbReference type="SUPFAM" id="SSF51197">
    <property type="entry name" value="Clavaminate synthase-like"/>
    <property type="match status" value="1"/>
</dbReference>
<evidence type="ECO:0000256" key="4">
    <source>
        <dbReference type="ARBA" id="ARBA00023002"/>
    </source>
</evidence>
<dbReference type="Pfam" id="PF03171">
    <property type="entry name" value="2OG-FeII_Oxy"/>
    <property type="match status" value="1"/>
</dbReference>
<comment type="cofactor">
    <cofactor evidence="1">
        <name>Fe cation</name>
        <dbReference type="ChEBI" id="CHEBI:24875"/>
    </cofactor>
</comment>
<feature type="region of interest" description="Disordered" evidence="7">
    <location>
        <begin position="57"/>
        <end position="78"/>
    </location>
</feature>
<keyword evidence="5 6" id="KW-0408">Iron</keyword>
<evidence type="ECO:0000256" key="3">
    <source>
        <dbReference type="ARBA" id="ARBA00022723"/>
    </source>
</evidence>
<evidence type="ECO:0000256" key="6">
    <source>
        <dbReference type="RuleBase" id="RU003682"/>
    </source>
</evidence>
<name>A0A7H4LAM5_WHEAT</name>
<organism evidence="9 10">
    <name type="scientific">Triticum aestivum</name>
    <name type="common">Wheat</name>
    <dbReference type="NCBI Taxonomy" id="4565"/>
    <lineage>
        <taxon>Eukaryota</taxon>
        <taxon>Viridiplantae</taxon>
        <taxon>Streptophyta</taxon>
        <taxon>Embryophyta</taxon>
        <taxon>Tracheophyta</taxon>
        <taxon>Spermatophyta</taxon>
        <taxon>Magnoliopsida</taxon>
        <taxon>Liliopsida</taxon>
        <taxon>Poales</taxon>
        <taxon>Poaceae</taxon>
        <taxon>BOP clade</taxon>
        <taxon>Pooideae</taxon>
        <taxon>Triticodae</taxon>
        <taxon>Triticeae</taxon>
        <taxon>Triticinae</taxon>
        <taxon>Triticum</taxon>
    </lineage>
</organism>
<dbReference type="InterPro" id="IPR027443">
    <property type="entry name" value="IPNS-like_sf"/>
</dbReference>
<evidence type="ECO:0000259" key="8">
    <source>
        <dbReference type="PROSITE" id="PS51471"/>
    </source>
</evidence>
<sequence>MHTCALMFPSQTPSKHWTREPPEATYVASIRRRLQVPGLSSPPRRCRGKISALAAEARSPVTAKPADKNNPTAKPIALAPPTIRAPTAVATVPTMSAAYDRAAELRALDDTFAGVRGLVASGVTRVPRIFRVPDDAHEAPQEPTGGRQEPAAIPVIDLGCSNRAAVVAAVGRAAAEWGFFQVTGHGVPLEVGTAAVEAARAFHESPGGEGTDKARLYTREPARAVKYNCNFDLHQSKVANWRDTLYLRVEPHPPDAGDMPDSCRRDVFFDYAEHVRDLRDTLFALLSEALGLHPNHLADMGCNQGQMILCHYYPPCPEPELAIGTTRHSDSGFLTVLLQDGVGGLQVLHENRWVDVTPTPGAFIINVGDLLQMISNDWFRSVEHRVIAKNDAPRVSIACFPSNPSSERIYGPIKELLSEKNPPLYRETLARDYVAHYYSVGLGPKMAINDFRL</sequence>
<evidence type="ECO:0000313" key="9">
    <source>
        <dbReference type="EMBL" id="SPT15663.1"/>
    </source>
</evidence>
<keyword evidence="3 6" id="KW-0479">Metal-binding</keyword>
<keyword evidence="4 6" id="KW-0560">Oxidoreductase</keyword>
<dbReference type="InterPro" id="IPR005123">
    <property type="entry name" value="Oxoglu/Fe-dep_dioxygenase_dom"/>
</dbReference>
<dbReference type="Pfam" id="PF14226">
    <property type="entry name" value="DIOX_N"/>
    <property type="match status" value="1"/>
</dbReference>
<dbReference type="PANTHER" id="PTHR10209:SF872">
    <property type="entry name" value="FE2OG DIOXYGENASE DOMAIN-CONTAINING PROTEIN"/>
    <property type="match status" value="1"/>
</dbReference>
<accession>A0A7H4LAM5</accession>
<evidence type="ECO:0000256" key="5">
    <source>
        <dbReference type="ARBA" id="ARBA00023004"/>
    </source>
</evidence>
<dbReference type="GO" id="GO:0046872">
    <property type="term" value="F:metal ion binding"/>
    <property type="evidence" value="ECO:0007669"/>
    <property type="project" value="UniProtKB-KW"/>
</dbReference>
<evidence type="ECO:0000256" key="2">
    <source>
        <dbReference type="ARBA" id="ARBA00008056"/>
    </source>
</evidence>
<dbReference type="PANTHER" id="PTHR10209">
    <property type="entry name" value="OXIDOREDUCTASE, 2OG-FE II OXYGENASE FAMILY PROTEIN"/>
    <property type="match status" value="1"/>
</dbReference>